<dbReference type="Proteomes" id="UP000818029">
    <property type="component" value="Chromosome A10"/>
</dbReference>
<proteinExistence type="predicted"/>
<evidence type="ECO:0000313" key="2">
    <source>
        <dbReference type="RefSeq" id="XP_016729168.1"/>
    </source>
</evidence>
<accession>A0A1U8MUE8</accession>
<sequence length="233" mass="25967">MDQPPGFEVSVSGVSAGFHASKTDNSLFIQKSPENILLLMVYVDDIVKTGIEVQQMAQGLLFSQKKYVSKILNKTRMLDAAATPNPMVSTPKLTTTDNSPLFLDAHLYQSTVGMLQCLCITRPNLSFYVNKLSQYMNLPSENHWKAVKRVLKYLSGTIDHGLYFSKGQAKVVCYSDADWASSVEDRRSTTGYAMYLGPNLVAWSSKKQVVVSRSSSEAEYHSLANYLSDLLWV</sequence>
<dbReference type="InterPro" id="IPR043502">
    <property type="entry name" value="DNA/RNA_pol_sf"/>
</dbReference>
<protein>
    <submittedName>
        <fullName evidence="2">Secreted RxLR effector protein 161-like</fullName>
    </submittedName>
</protein>
<name>A0A1U8MUE8_GOSHI</name>
<dbReference type="RefSeq" id="XP_016729168.1">
    <property type="nucleotide sequence ID" value="XM_016873679.1"/>
</dbReference>
<dbReference type="PANTHER" id="PTHR11439">
    <property type="entry name" value="GAG-POL-RELATED RETROTRANSPOSON"/>
    <property type="match status" value="1"/>
</dbReference>
<dbReference type="AlphaFoldDB" id="A0A1U8MUE8"/>
<dbReference type="OrthoDB" id="999640at2759"/>
<dbReference type="STRING" id="3635.A0A1U8MUE8"/>
<organism evidence="1 2">
    <name type="scientific">Gossypium hirsutum</name>
    <name type="common">Upland cotton</name>
    <name type="synonym">Gossypium mexicanum</name>
    <dbReference type="NCBI Taxonomy" id="3635"/>
    <lineage>
        <taxon>Eukaryota</taxon>
        <taxon>Viridiplantae</taxon>
        <taxon>Streptophyta</taxon>
        <taxon>Embryophyta</taxon>
        <taxon>Tracheophyta</taxon>
        <taxon>Spermatophyta</taxon>
        <taxon>Magnoliopsida</taxon>
        <taxon>eudicotyledons</taxon>
        <taxon>Gunneridae</taxon>
        <taxon>Pentapetalae</taxon>
        <taxon>rosids</taxon>
        <taxon>malvids</taxon>
        <taxon>Malvales</taxon>
        <taxon>Malvaceae</taxon>
        <taxon>Malvoideae</taxon>
        <taxon>Gossypium</taxon>
    </lineage>
</organism>
<dbReference type="KEGG" id="ghi:107939962"/>
<dbReference type="SUPFAM" id="SSF56672">
    <property type="entry name" value="DNA/RNA polymerases"/>
    <property type="match status" value="1"/>
</dbReference>
<dbReference type="PANTHER" id="PTHR11439:SF455">
    <property type="entry name" value="RLK (RECEPTOR-LIKE PROTEIN KINASE) 8, PUTATIVE-RELATED"/>
    <property type="match status" value="1"/>
</dbReference>
<dbReference type="GeneID" id="107939962"/>
<reference evidence="1" key="1">
    <citation type="journal article" date="2020" name="Nat. Genet.">
        <title>Genomic diversifications of five Gossypium allopolyploid species and their impact on cotton improvement.</title>
        <authorList>
            <person name="Chen Z.J."/>
            <person name="Sreedasyam A."/>
            <person name="Ando A."/>
            <person name="Song Q."/>
            <person name="De Santiago L.M."/>
            <person name="Hulse-Kemp A.M."/>
            <person name="Ding M."/>
            <person name="Ye W."/>
            <person name="Kirkbride R.C."/>
            <person name="Jenkins J."/>
            <person name="Plott C."/>
            <person name="Lovell J."/>
            <person name="Lin Y.M."/>
            <person name="Vaughn R."/>
            <person name="Liu B."/>
            <person name="Simpson S."/>
            <person name="Scheffler B.E."/>
            <person name="Wen L."/>
            <person name="Saski C.A."/>
            <person name="Grover C.E."/>
            <person name="Hu G."/>
            <person name="Conover J.L."/>
            <person name="Carlson J.W."/>
            <person name="Shu S."/>
            <person name="Boston L.B."/>
            <person name="Williams M."/>
            <person name="Peterson D.G."/>
            <person name="McGee K."/>
            <person name="Jones D.C."/>
            <person name="Wendel J.F."/>
            <person name="Stelly D.M."/>
            <person name="Grimwood J."/>
            <person name="Schmutz J."/>
        </authorList>
    </citation>
    <scope>NUCLEOTIDE SEQUENCE [LARGE SCALE GENOMIC DNA]</scope>
    <source>
        <strain evidence="1">cv. TM-1</strain>
    </source>
</reference>
<dbReference type="CDD" id="cd09272">
    <property type="entry name" value="RNase_HI_RT_Ty1"/>
    <property type="match status" value="1"/>
</dbReference>
<dbReference type="PaxDb" id="3635-A0A1U8MUE8"/>
<evidence type="ECO:0000313" key="1">
    <source>
        <dbReference type="Proteomes" id="UP000818029"/>
    </source>
</evidence>
<keyword evidence="1" id="KW-1185">Reference proteome</keyword>
<reference evidence="2" key="2">
    <citation type="submission" date="2025-08" db="UniProtKB">
        <authorList>
            <consortium name="RefSeq"/>
        </authorList>
    </citation>
    <scope>IDENTIFICATION</scope>
</reference>
<gene>
    <name evidence="2" type="primary">LOC107939962</name>
</gene>